<dbReference type="Proteomes" id="UP000299102">
    <property type="component" value="Unassembled WGS sequence"/>
</dbReference>
<accession>A0A4C1ZX36</accession>
<keyword evidence="2" id="KW-1185">Reference proteome</keyword>
<gene>
    <name evidence="1" type="ORF">EVAR_67780_1</name>
</gene>
<sequence>MKKRILSAPMDRPGWEVDHTSYIRTGSAQAEAASLITIPRTKYVRRTGERLERGTGRGARGHRISLTQFTGPAGRLRL</sequence>
<evidence type="ECO:0000313" key="1">
    <source>
        <dbReference type="EMBL" id="GBP92052.1"/>
    </source>
</evidence>
<evidence type="ECO:0000313" key="2">
    <source>
        <dbReference type="Proteomes" id="UP000299102"/>
    </source>
</evidence>
<reference evidence="1 2" key="1">
    <citation type="journal article" date="2019" name="Commun. Biol.">
        <title>The bagworm genome reveals a unique fibroin gene that provides high tensile strength.</title>
        <authorList>
            <person name="Kono N."/>
            <person name="Nakamura H."/>
            <person name="Ohtoshi R."/>
            <person name="Tomita M."/>
            <person name="Numata K."/>
            <person name="Arakawa K."/>
        </authorList>
    </citation>
    <scope>NUCLEOTIDE SEQUENCE [LARGE SCALE GENOMIC DNA]</scope>
</reference>
<name>A0A4C1ZX36_EUMVA</name>
<proteinExistence type="predicted"/>
<protein>
    <submittedName>
        <fullName evidence="1">Uncharacterized protein</fullName>
    </submittedName>
</protein>
<organism evidence="1 2">
    <name type="scientific">Eumeta variegata</name>
    <name type="common">Bagworm moth</name>
    <name type="synonym">Eumeta japonica</name>
    <dbReference type="NCBI Taxonomy" id="151549"/>
    <lineage>
        <taxon>Eukaryota</taxon>
        <taxon>Metazoa</taxon>
        <taxon>Ecdysozoa</taxon>
        <taxon>Arthropoda</taxon>
        <taxon>Hexapoda</taxon>
        <taxon>Insecta</taxon>
        <taxon>Pterygota</taxon>
        <taxon>Neoptera</taxon>
        <taxon>Endopterygota</taxon>
        <taxon>Lepidoptera</taxon>
        <taxon>Glossata</taxon>
        <taxon>Ditrysia</taxon>
        <taxon>Tineoidea</taxon>
        <taxon>Psychidae</taxon>
        <taxon>Oiketicinae</taxon>
        <taxon>Eumeta</taxon>
    </lineage>
</organism>
<dbReference type="AlphaFoldDB" id="A0A4C1ZX36"/>
<dbReference type="EMBL" id="BGZK01002234">
    <property type="protein sequence ID" value="GBP92052.1"/>
    <property type="molecule type" value="Genomic_DNA"/>
</dbReference>
<comment type="caution">
    <text evidence="1">The sequence shown here is derived from an EMBL/GenBank/DDBJ whole genome shotgun (WGS) entry which is preliminary data.</text>
</comment>